<evidence type="ECO:0000313" key="3">
    <source>
        <dbReference type="Proteomes" id="UP001596091"/>
    </source>
</evidence>
<organism evidence="2 3">
    <name type="scientific">Acidicapsa dinghuensis</name>
    <dbReference type="NCBI Taxonomy" id="2218256"/>
    <lineage>
        <taxon>Bacteria</taxon>
        <taxon>Pseudomonadati</taxon>
        <taxon>Acidobacteriota</taxon>
        <taxon>Terriglobia</taxon>
        <taxon>Terriglobales</taxon>
        <taxon>Acidobacteriaceae</taxon>
        <taxon>Acidicapsa</taxon>
    </lineage>
</organism>
<dbReference type="Proteomes" id="UP001596091">
    <property type="component" value="Unassembled WGS sequence"/>
</dbReference>
<keyword evidence="3" id="KW-1185">Reference proteome</keyword>
<sequence>MTNVYAMILQTDTQAATSGNPPVWQHMSDALFQSLYRVLTLFIAVLPGILAFFVALGLFTAIGMAISALLRRLLKVTKFDDRLFHERGADWTPSSSPTELVARASFWACVLLGLIIGVSAFDASYATAAVLPMSLLPYLTQAIGAILLLFFGNLVARFLARSVLIGAVNAQLQYARFLSLGVKWLVLVLAAAMALDHLQIGGRIVELAFSILFGGIVLTLALAVGLGSRGLVSRSLESHVERTAERPVASSTETVAAPVEPLRHF</sequence>
<feature type="transmembrane region" description="Helical" evidence="1">
    <location>
        <begin position="138"/>
        <end position="156"/>
    </location>
</feature>
<dbReference type="RefSeq" id="WP_263342590.1">
    <property type="nucleotide sequence ID" value="NZ_JAGSYH010000013.1"/>
</dbReference>
<keyword evidence="1" id="KW-0472">Membrane</keyword>
<protein>
    <submittedName>
        <fullName evidence="2">Uncharacterized protein</fullName>
    </submittedName>
</protein>
<feature type="transmembrane region" description="Helical" evidence="1">
    <location>
        <begin position="41"/>
        <end position="70"/>
    </location>
</feature>
<keyword evidence="1" id="KW-1133">Transmembrane helix</keyword>
<keyword evidence="1" id="KW-0812">Transmembrane</keyword>
<evidence type="ECO:0000256" key="1">
    <source>
        <dbReference type="SAM" id="Phobius"/>
    </source>
</evidence>
<name>A0ABW1ELR7_9BACT</name>
<feature type="transmembrane region" description="Helical" evidence="1">
    <location>
        <begin position="207"/>
        <end position="226"/>
    </location>
</feature>
<gene>
    <name evidence="2" type="ORF">ACFPT7_23065</name>
</gene>
<reference evidence="3" key="1">
    <citation type="journal article" date="2019" name="Int. J. Syst. Evol. Microbiol.">
        <title>The Global Catalogue of Microorganisms (GCM) 10K type strain sequencing project: providing services to taxonomists for standard genome sequencing and annotation.</title>
        <authorList>
            <consortium name="The Broad Institute Genomics Platform"/>
            <consortium name="The Broad Institute Genome Sequencing Center for Infectious Disease"/>
            <person name="Wu L."/>
            <person name="Ma J."/>
        </authorList>
    </citation>
    <scope>NUCLEOTIDE SEQUENCE [LARGE SCALE GENOMIC DNA]</scope>
    <source>
        <strain evidence="3">JCM 4087</strain>
    </source>
</reference>
<feature type="transmembrane region" description="Helical" evidence="1">
    <location>
        <begin position="104"/>
        <end position="126"/>
    </location>
</feature>
<evidence type="ECO:0000313" key="2">
    <source>
        <dbReference type="EMBL" id="MFC5865205.1"/>
    </source>
</evidence>
<accession>A0ABW1ELR7</accession>
<proteinExistence type="predicted"/>
<comment type="caution">
    <text evidence="2">The sequence shown here is derived from an EMBL/GenBank/DDBJ whole genome shotgun (WGS) entry which is preliminary data.</text>
</comment>
<feature type="transmembrane region" description="Helical" evidence="1">
    <location>
        <begin position="177"/>
        <end position="195"/>
    </location>
</feature>
<dbReference type="EMBL" id="JBHSPH010000017">
    <property type="protein sequence ID" value="MFC5865205.1"/>
    <property type="molecule type" value="Genomic_DNA"/>
</dbReference>